<dbReference type="AlphaFoldDB" id="A0A8R2D7P0"/>
<dbReference type="Proteomes" id="UP000007819">
    <property type="component" value="Chromosome A2"/>
</dbReference>
<dbReference type="OrthoDB" id="6599980at2759"/>
<dbReference type="PANTHER" id="PTHR45749:SF21">
    <property type="entry name" value="DUF4371 DOMAIN-CONTAINING PROTEIN"/>
    <property type="match status" value="1"/>
</dbReference>
<reference evidence="2" key="2">
    <citation type="submission" date="2022-06" db="UniProtKB">
        <authorList>
            <consortium name="EnsemblMetazoa"/>
        </authorList>
    </citation>
    <scope>IDENTIFICATION</scope>
</reference>
<dbReference type="InterPro" id="IPR012337">
    <property type="entry name" value="RNaseH-like_sf"/>
</dbReference>
<evidence type="ECO:0000313" key="2">
    <source>
        <dbReference type="EnsemblMetazoa" id="XP_016664275.1"/>
    </source>
</evidence>
<dbReference type="Pfam" id="PF05699">
    <property type="entry name" value="Dimer_Tnp_hAT"/>
    <property type="match status" value="1"/>
</dbReference>
<dbReference type="InterPro" id="IPR008906">
    <property type="entry name" value="HATC_C_dom"/>
</dbReference>
<accession>A0A8R2D7P0</accession>
<organism evidence="2 3">
    <name type="scientific">Acyrthosiphon pisum</name>
    <name type="common">Pea aphid</name>
    <dbReference type="NCBI Taxonomy" id="7029"/>
    <lineage>
        <taxon>Eukaryota</taxon>
        <taxon>Metazoa</taxon>
        <taxon>Ecdysozoa</taxon>
        <taxon>Arthropoda</taxon>
        <taxon>Hexapoda</taxon>
        <taxon>Insecta</taxon>
        <taxon>Pterygota</taxon>
        <taxon>Neoptera</taxon>
        <taxon>Paraneoptera</taxon>
        <taxon>Hemiptera</taxon>
        <taxon>Sternorrhyncha</taxon>
        <taxon>Aphidomorpha</taxon>
        <taxon>Aphidoidea</taxon>
        <taxon>Aphididae</taxon>
        <taxon>Macrosiphini</taxon>
        <taxon>Acyrthosiphon</taxon>
    </lineage>
</organism>
<dbReference type="InterPro" id="IPR006580">
    <property type="entry name" value="Znf_TTF"/>
</dbReference>
<protein>
    <recommendedName>
        <fullName evidence="1">TTF-type domain-containing protein</fullName>
    </recommendedName>
</protein>
<sequence length="1068" mass="122017">MPVIEACLCGKKKNNLNSTNWGRHLSTCKSIKNKNSTSKYLTTYFKRISASSSSTEYDAKKMKKTEGQNLTALEDINAMEMENENKEPDIIIPAPDLNSSMATKDINGDHDIISEGQNLITLEDINAKEMENENKESDIIIPVPDLNSSMATKDINGDHDISEGQNLITLEDINAKEMENENKESDIIIPVPDLNSSMATNNINGDHDISGIETPLLANIEPNDDSVYADLFKIPTAESTTTENINLTYNSTSSVDVNIDVFSNDPAELTLLAPFSYEKRKLILNNGPCQPQKIDMPNKRFPVHNSRSFQCSWYMKTMPDGSATRREWISYSCSKDKIFCIYCILIGNEKSTVWTSTGFSSWNKASERIVMHETSSNHIEACLKIKLEDTCLPLLPSMLKARNEFVAKNRMIVEAIIEIILYLARHSLAFRGHRESWSDNLRGNFKDLVCLLGKYHPILATYIVGHQEKNKNKYDFISWRRQNQIIESLASYTRVVILKQIKTAKFFSLTMDGTFDNSRKEQLAFVIRYLNEDSGEINERLINLKECNNTSSEQLFNIFENICNDNSLNWNDYLVGQSYDGASNMRGSYNGLQAIIRRFNTAAIFVWCYAHRLNLVLTDAVSSSVNAVDMFGIIETVHDFINSSKKRVALFELHQEKCYGNKQRKRRFKRVQTTRWWSHDLALNTVLDTFDALCDTLEELQKSECLSDRKGAHQAKCLKENLICDKFLLTAFIYKQLFEIVTPLSKMLQTVDIDLIGVIAVVDDKICELKNARSDENFLKLQEKVDRFKMCSSVDNEDFKLLPLNRSKRVPKKSAEETQDEVITDPLQHFKIQTFFVAYDTAIIQIKERFSEITKGIYKDLSLFSRRRLEEISKNNDLLPKDAFDVFSDVYSKFILKDDLKREYLQFSKSYFNFEQVKLLPLQLHNSEIEIYDELSGSLTDEASESEIEDSFENNHDRQDKEVPKLHKNGCSLSIVLKVLLISGLSSTFPMLTTALKIAVTLPVASTTPERTFSKLNIVKNKLRSTMAEGRLESLMILSCESDIKIETDQIINDFARKSVLLEKALLY</sequence>
<dbReference type="KEGG" id="api:107885226"/>
<dbReference type="GO" id="GO:0046983">
    <property type="term" value="F:protein dimerization activity"/>
    <property type="evidence" value="ECO:0007669"/>
    <property type="project" value="InterPro"/>
</dbReference>
<dbReference type="InterPro" id="IPR025398">
    <property type="entry name" value="DUF4371"/>
</dbReference>
<dbReference type="GeneID" id="107885226"/>
<proteinExistence type="predicted"/>
<name>A0A8R2D7P0_ACYPI</name>
<feature type="domain" description="TTF-type" evidence="1">
    <location>
        <begin position="305"/>
        <end position="397"/>
    </location>
</feature>
<dbReference type="RefSeq" id="XP_016664275.1">
    <property type="nucleotide sequence ID" value="XM_016808786.2"/>
</dbReference>
<keyword evidence="3" id="KW-1185">Reference proteome</keyword>
<dbReference type="PANTHER" id="PTHR45749">
    <property type="match status" value="1"/>
</dbReference>
<dbReference type="SMART" id="SM00597">
    <property type="entry name" value="ZnF_TTF"/>
    <property type="match status" value="1"/>
</dbReference>
<reference evidence="3" key="1">
    <citation type="submission" date="2010-06" db="EMBL/GenBank/DDBJ databases">
        <authorList>
            <person name="Jiang H."/>
            <person name="Abraham K."/>
            <person name="Ali S."/>
            <person name="Alsbrooks S.L."/>
            <person name="Anim B.N."/>
            <person name="Anosike U.S."/>
            <person name="Attaway T."/>
            <person name="Bandaranaike D.P."/>
            <person name="Battles P.K."/>
            <person name="Bell S.N."/>
            <person name="Bell A.V."/>
            <person name="Beltran B."/>
            <person name="Bickham C."/>
            <person name="Bustamante Y."/>
            <person name="Caleb T."/>
            <person name="Canada A."/>
            <person name="Cardenas V."/>
            <person name="Carter K."/>
            <person name="Chacko J."/>
            <person name="Chandrabose M.N."/>
            <person name="Chavez D."/>
            <person name="Chavez A."/>
            <person name="Chen L."/>
            <person name="Chu H.-S."/>
            <person name="Claassen K.J."/>
            <person name="Cockrell R."/>
            <person name="Collins M."/>
            <person name="Cooper J.A."/>
            <person name="Cree A."/>
            <person name="Curry S.M."/>
            <person name="Da Y."/>
            <person name="Dao M.D."/>
            <person name="Das B."/>
            <person name="Davila M.-L."/>
            <person name="Davy-Carroll L."/>
            <person name="Denson S."/>
            <person name="Dinh H."/>
            <person name="Ebong V.E."/>
            <person name="Edwards J.R."/>
            <person name="Egan A."/>
            <person name="El-Daye J."/>
            <person name="Escobedo L."/>
            <person name="Fernandez S."/>
            <person name="Fernando P.R."/>
            <person name="Flagg N."/>
            <person name="Forbes L.D."/>
            <person name="Fowler R.G."/>
            <person name="Fu Q."/>
            <person name="Gabisi R.A."/>
            <person name="Ganer J."/>
            <person name="Garbino Pronczuk A."/>
            <person name="Garcia R.M."/>
            <person name="Garner T."/>
            <person name="Garrett T.E."/>
            <person name="Gonzalez D.A."/>
            <person name="Hamid H."/>
            <person name="Hawkins E.S."/>
            <person name="Hirani K."/>
            <person name="Hogues M.E."/>
            <person name="Hollins B."/>
            <person name="Hsiao C.-H."/>
            <person name="Jabil R."/>
            <person name="James M.L."/>
            <person name="Jhangiani S.N."/>
            <person name="Johnson B."/>
            <person name="Johnson Q."/>
            <person name="Joshi V."/>
            <person name="Kalu J.B."/>
            <person name="Kam C."/>
            <person name="Kashfia A."/>
            <person name="Keebler J."/>
            <person name="Kisamo H."/>
            <person name="Kovar C.L."/>
            <person name="Lago L.A."/>
            <person name="Lai C.-Y."/>
            <person name="Laidlaw J."/>
            <person name="Lara F."/>
            <person name="Le T.-K."/>
            <person name="Lee S.L."/>
            <person name="Legall F.H."/>
            <person name="Lemon S.J."/>
            <person name="Lewis L.R."/>
            <person name="Li B."/>
            <person name="Liu Y."/>
            <person name="Liu Y.-S."/>
            <person name="Lopez J."/>
            <person name="Lozado R.J."/>
            <person name="Lu J."/>
            <person name="Madu R.C."/>
            <person name="Maheshwari M."/>
            <person name="Maheshwari R."/>
            <person name="Malloy K."/>
            <person name="Martinez E."/>
            <person name="Mathew T."/>
            <person name="Mercado I.C."/>
            <person name="Mercado C."/>
            <person name="Meyer B."/>
            <person name="Montgomery K."/>
            <person name="Morgan M.B."/>
            <person name="Munidasa M."/>
            <person name="Nazareth L.V."/>
            <person name="Nelson J."/>
            <person name="Ng B.M."/>
            <person name="Nguyen N.B."/>
            <person name="Nguyen P.Q."/>
            <person name="Nguyen T."/>
            <person name="Obregon M."/>
            <person name="Okwuonu G.O."/>
            <person name="Onwere C.G."/>
            <person name="Orozco G."/>
            <person name="Parra A."/>
            <person name="Patel S."/>
            <person name="Patil S."/>
            <person name="Perez A."/>
            <person name="Perez Y."/>
            <person name="Pham C."/>
            <person name="Primus E.L."/>
            <person name="Pu L.-L."/>
            <person name="Puazo M."/>
            <person name="Qin X."/>
            <person name="Quiroz J.B."/>
            <person name="Reese J."/>
            <person name="Richards S."/>
            <person name="Rives C.M."/>
            <person name="Robberts R."/>
            <person name="Ruiz S.J."/>
            <person name="Ruiz M.J."/>
            <person name="Santibanez J."/>
            <person name="Schneider B.W."/>
            <person name="Sisson I."/>
            <person name="Smith M."/>
            <person name="Sodergren E."/>
            <person name="Song X.-Z."/>
            <person name="Song B.B."/>
            <person name="Summersgill H."/>
            <person name="Thelus R."/>
            <person name="Thornton R.D."/>
            <person name="Trejos Z.Y."/>
            <person name="Usmani K."/>
            <person name="Vattathil S."/>
            <person name="Villasana D."/>
            <person name="Walker D.L."/>
            <person name="Wang S."/>
            <person name="Wang K."/>
            <person name="White C.S."/>
            <person name="Williams A.C."/>
            <person name="Williamson J."/>
            <person name="Wilson K."/>
            <person name="Woghiren I.O."/>
            <person name="Woodworth J.R."/>
            <person name="Worley K.C."/>
            <person name="Wright R.A."/>
            <person name="Wu W."/>
            <person name="Young L."/>
            <person name="Zhang L."/>
            <person name="Zhang J."/>
            <person name="Zhu Y."/>
            <person name="Muzny D.M."/>
            <person name="Weinstock G."/>
            <person name="Gibbs R.A."/>
        </authorList>
    </citation>
    <scope>NUCLEOTIDE SEQUENCE [LARGE SCALE GENOMIC DNA]</scope>
    <source>
        <strain evidence="3">LSR1</strain>
    </source>
</reference>
<evidence type="ECO:0000313" key="3">
    <source>
        <dbReference type="Proteomes" id="UP000007819"/>
    </source>
</evidence>
<dbReference type="SUPFAM" id="SSF53098">
    <property type="entry name" value="Ribonuclease H-like"/>
    <property type="match status" value="1"/>
</dbReference>
<dbReference type="EnsemblMetazoa" id="XM_016808786.2">
    <property type="protein sequence ID" value="XP_016664275.1"/>
    <property type="gene ID" value="LOC107885226"/>
</dbReference>
<evidence type="ECO:0000259" key="1">
    <source>
        <dbReference type="SMART" id="SM00597"/>
    </source>
</evidence>
<dbReference type="Pfam" id="PF14291">
    <property type="entry name" value="DUF4371"/>
    <property type="match status" value="1"/>
</dbReference>